<evidence type="ECO:0000313" key="2">
    <source>
        <dbReference type="Proteomes" id="UP000192277"/>
    </source>
</evidence>
<name>A0ABX3NNZ7_9BACT</name>
<sequence length="67" mass="7520">MNKAAMQQKAGRIIAAGMIRVVRFEQVQEDMMSVIDEAYKKKYISSSYLLPMVSSRARAATVKIIPV</sequence>
<dbReference type="Proteomes" id="UP000192277">
    <property type="component" value="Unassembled WGS sequence"/>
</dbReference>
<gene>
    <name evidence="1" type="ORF">A4D02_14235</name>
</gene>
<comment type="caution">
    <text evidence="1">The sequence shown here is derived from an EMBL/GenBank/DDBJ whole genome shotgun (WGS) entry which is preliminary data.</text>
</comment>
<proteinExistence type="predicted"/>
<accession>A0ABX3NNZ7</accession>
<reference evidence="1 2" key="1">
    <citation type="submission" date="2016-04" db="EMBL/GenBank/DDBJ databases">
        <authorList>
            <person name="Chen L."/>
            <person name="Zhuang W."/>
            <person name="Wang G."/>
        </authorList>
    </citation>
    <scope>NUCLEOTIDE SEQUENCE [LARGE SCALE GENOMIC DNA]</scope>
    <source>
        <strain evidence="2">GR20</strain>
    </source>
</reference>
<dbReference type="RefSeq" id="WP_049815597.1">
    <property type="nucleotide sequence ID" value="NZ_LWBO01000055.1"/>
</dbReference>
<dbReference type="EMBL" id="LWBO01000055">
    <property type="protein sequence ID" value="OQP41833.1"/>
    <property type="molecule type" value="Genomic_DNA"/>
</dbReference>
<organism evidence="1 2">
    <name type="scientific">Niastella koreensis</name>
    <dbReference type="NCBI Taxonomy" id="354356"/>
    <lineage>
        <taxon>Bacteria</taxon>
        <taxon>Pseudomonadati</taxon>
        <taxon>Bacteroidota</taxon>
        <taxon>Chitinophagia</taxon>
        <taxon>Chitinophagales</taxon>
        <taxon>Chitinophagaceae</taxon>
        <taxon>Niastella</taxon>
    </lineage>
</organism>
<evidence type="ECO:0000313" key="1">
    <source>
        <dbReference type="EMBL" id="OQP41833.1"/>
    </source>
</evidence>
<protein>
    <submittedName>
        <fullName evidence="1">Uncharacterized protein</fullName>
    </submittedName>
</protein>
<dbReference type="InterPro" id="IPR016888">
    <property type="entry name" value="UCP028498"/>
</dbReference>
<dbReference type="Pfam" id="PF10012">
    <property type="entry name" value="DUF2255"/>
    <property type="match status" value="1"/>
</dbReference>
<keyword evidence="2" id="KW-1185">Reference proteome</keyword>